<evidence type="ECO:0000259" key="3">
    <source>
        <dbReference type="Pfam" id="PF00561"/>
    </source>
</evidence>
<dbReference type="InterPro" id="IPR000073">
    <property type="entry name" value="AB_hydrolase_1"/>
</dbReference>
<dbReference type="SUPFAM" id="SSF53474">
    <property type="entry name" value="alpha/beta-Hydrolases"/>
    <property type="match status" value="1"/>
</dbReference>
<dbReference type="GO" id="GO:0008233">
    <property type="term" value="F:peptidase activity"/>
    <property type="evidence" value="ECO:0007669"/>
    <property type="project" value="InterPro"/>
</dbReference>
<comment type="caution">
    <text evidence="4">The sequence shown here is derived from an EMBL/GenBank/DDBJ whole genome shotgun (WGS) entry which is preliminary data.</text>
</comment>
<dbReference type="Gene3D" id="3.40.50.1820">
    <property type="entry name" value="alpha/beta hydrolase"/>
    <property type="match status" value="1"/>
</dbReference>
<dbReference type="EMBL" id="MSCN01000001">
    <property type="protein sequence ID" value="PQJ79866.1"/>
    <property type="molecule type" value="Genomic_DNA"/>
</dbReference>
<dbReference type="PANTHER" id="PTHR43798">
    <property type="entry name" value="MONOACYLGLYCEROL LIPASE"/>
    <property type="match status" value="1"/>
</dbReference>
<comment type="similarity">
    <text evidence="1">Belongs to the peptidase S33 family.</text>
</comment>
<dbReference type="PANTHER" id="PTHR43798:SF31">
    <property type="entry name" value="AB HYDROLASE SUPERFAMILY PROTEIN YCLE"/>
    <property type="match status" value="1"/>
</dbReference>
<feature type="domain" description="AB hydrolase-1" evidence="3">
    <location>
        <begin position="81"/>
        <end position="330"/>
    </location>
</feature>
<dbReference type="PRINTS" id="PR00793">
    <property type="entry name" value="PROAMNOPTASE"/>
</dbReference>
<dbReference type="Pfam" id="PF00561">
    <property type="entry name" value="Abhydrolase_1"/>
    <property type="match status" value="1"/>
</dbReference>
<dbReference type="InterPro" id="IPR002410">
    <property type="entry name" value="Peptidase_S33"/>
</dbReference>
<reference evidence="4 5" key="1">
    <citation type="submission" date="2016-12" db="EMBL/GenBank/DDBJ databases">
        <title>Trade-off between light-utilization and light-protection in marine flavobacteria.</title>
        <authorList>
            <person name="Kumagai Y."/>
            <person name="Yoshizawa S."/>
            <person name="Kogure K."/>
            <person name="Iwasaki W."/>
        </authorList>
    </citation>
    <scope>NUCLEOTIDE SEQUENCE [LARGE SCALE GENOMIC DNA]</scope>
    <source>
        <strain evidence="4 5">NBRC 108759</strain>
    </source>
</reference>
<dbReference type="GO" id="GO:0016020">
    <property type="term" value="C:membrane"/>
    <property type="evidence" value="ECO:0007669"/>
    <property type="project" value="TreeGrafter"/>
</dbReference>
<accession>A0A2S7WQZ5</accession>
<dbReference type="GO" id="GO:0006508">
    <property type="term" value="P:proteolysis"/>
    <property type="evidence" value="ECO:0007669"/>
    <property type="project" value="InterPro"/>
</dbReference>
<dbReference type="OrthoDB" id="9780932at2"/>
<keyword evidence="5" id="KW-1185">Reference proteome</keyword>
<evidence type="ECO:0000256" key="1">
    <source>
        <dbReference type="ARBA" id="ARBA00010088"/>
    </source>
</evidence>
<sequence length="365" mass="42649">MKRSIRKLKILIYLTIPFQVLLSQNLKKETVLDNVIYIEDSIYNSIPSLPRLCDNITSLNKSHVDIGGTKLYTEIEGEGIPIILINGGPGGTHHYFHPWFSKLKERHKIIYYDQRGTGLSDFNPESGYTIKQAVEDLERLRIKLKISKWIVFGYSYGGALAQYYAIKYPENILALLLCSSHPVFKSEKFKSQQQKYISTQEKERMDAITQKALEDKRNGKLNVQAYLYNVALNGDWKRQNFYKPTKEEMIRSVLYEWTNDRSFNRDVSKSMRHLDFRGAFKNCPIPTLIFEGKQDLTWGDKKPEVFKANHPNAKYAYFKNSGHKIFKDEPKKFNRTLLNFTRKNKASTAKSIKKWKETTNKYIQE</sequence>
<gene>
    <name evidence="4" type="ORF">BTO18_12080</name>
</gene>
<evidence type="ECO:0000313" key="5">
    <source>
        <dbReference type="Proteomes" id="UP000238882"/>
    </source>
</evidence>
<dbReference type="AlphaFoldDB" id="A0A2S7WQZ5"/>
<evidence type="ECO:0000313" key="4">
    <source>
        <dbReference type="EMBL" id="PQJ79866.1"/>
    </source>
</evidence>
<protein>
    <recommendedName>
        <fullName evidence="3">AB hydrolase-1 domain-containing protein</fullName>
    </recommendedName>
</protein>
<organism evidence="4 5">
    <name type="scientific">Polaribacter porphyrae</name>
    <dbReference type="NCBI Taxonomy" id="1137780"/>
    <lineage>
        <taxon>Bacteria</taxon>
        <taxon>Pseudomonadati</taxon>
        <taxon>Bacteroidota</taxon>
        <taxon>Flavobacteriia</taxon>
        <taxon>Flavobacteriales</taxon>
        <taxon>Flavobacteriaceae</taxon>
    </lineage>
</organism>
<dbReference type="InterPro" id="IPR029058">
    <property type="entry name" value="AB_hydrolase_fold"/>
</dbReference>
<proteinExistence type="inferred from homology"/>
<dbReference type="InterPro" id="IPR050266">
    <property type="entry name" value="AB_hydrolase_sf"/>
</dbReference>
<dbReference type="Proteomes" id="UP000238882">
    <property type="component" value="Unassembled WGS sequence"/>
</dbReference>
<dbReference type="RefSeq" id="WP_105016464.1">
    <property type="nucleotide sequence ID" value="NZ_MSCN01000001.1"/>
</dbReference>
<keyword evidence="2" id="KW-0378">Hydrolase</keyword>
<dbReference type="PRINTS" id="PR00111">
    <property type="entry name" value="ABHYDROLASE"/>
</dbReference>
<evidence type="ECO:0000256" key="2">
    <source>
        <dbReference type="ARBA" id="ARBA00022801"/>
    </source>
</evidence>
<name>A0A2S7WQZ5_9FLAO</name>